<dbReference type="GO" id="GO:0005524">
    <property type="term" value="F:ATP binding"/>
    <property type="evidence" value="ECO:0007669"/>
    <property type="project" value="UniProtKB-KW"/>
</dbReference>
<name>A0A3B9GTE7_9PROT</name>
<dbReference type="PANTHER" id="PTHR43158:SF2">
    <property type="entry name" value="SKFA PEPTIDE EXPORT ATP-BINDING PROTEIN SKFE"/>
    <property type="match status" value="1"/>
</dbReference>
<organism evidence="4 5">
    <name type="scientific">Hyphomonas adhaerens</name>
    <dbReference type="NCBI Taxonomy" id="81029"/>
    <lineage>
        <taxon>Bacteria</taxon>
        <taxon>Pseudomonadati</taxon>
        <taxon>Pseudomonadota</taxon>
        <taxon>Alphaproteobacteria</taxon>
        <taxon>Hyphomonadales</taxon>
        <taxon>Hyphomonadaceae</taxon>
        <taxon>Hyphomonas</taxon>
    </lineage>
</organism>
<comment type="caution">
    <text evidence="4">The sequence shown here is derived from an EMBL/GenBank/DDBJ whole genome shotgun (WGS) entry which is preliminary data.</text>
</comment>
<feature type="domain" description="ABC transporter" evidence="3">
    <location>
        <begin position="23"/>
        <end position="48"/>
    </location>
</feature>
<keyword evidence="1" id="KW-0547">Nucleotide-binding</keyword>
<proteinExistence type="predicted"/>
<protein>
    <recommendedName>
        <fullName evidence="3">ABC transporter domain-containing protein</fullName>
    </recommendedName>
</protein>
<dbReference type="GO" id="GO:0016887">
    <property type="term" value="F:ATP hydrolysis activity"/>
    <property type="evidence" value="ECO:0007669"/>
    <property type="project" value="InterPro"/>
</dbReference>
<evidence type="ECO:0000256" key="2">
    <source>
        <dbReference type="ARBA" id="ARBA00022840"/>
    </source>
</evidence>
<reference evidence="4 5" key="1">
    <citation type="journal article" date="2018" name="Nat. Biotechnol.">
        <title>A standardized bacterial taxonomy based on genome phylogeny substantially revises the tree of life.</title>
        <authorList>
            <person name="Parks D.H."/>
            <person name="Chuvochina M."/>
            <person name="Waite D.W."/>
            <person name="Rinke C."/>
            <person name="Skarshewski A."/>
            <person name="Chaumeil P.A."/>
            <person name="Hugenholtz P."/>
        </authorList>
    </citation>
    <scope>NUCLEOTIDE SEQUENCE [LARGE SCALE GENOMIC DNA]</scope>
    <source>
        <strain evidence="4">UBA8733</strain>
    </source>
</reference>
<dbReference type="SUPFAM" id="SSF52540">
    <property type="entry name" value="P-loop containing nucleoside triphosphate hydrolases"/>
    <property type="match status" value="1"/>
</dbReference>
<feature type="non-terminal residue" evidence="4">
    <location>
        <position position="48"/>
    </location>
</feature>
<dbReference type="Gene3D" id="3.40.50.300">
    <property type="entry name" value="P-loop containing nucleotide triphosphate hydrolases"/>
    <property type="match status" value="1"/>
</dbReference>
<evidence type="ECO:0000313" key="5">
    <source>
        <dbReference type="Proteomes" id="UP000259610"/>
    </source>
</evidence>
<dbReference type="PANTHER" id="PTHR43158">
    <property type="entry name" value="SKFA PEPTIDE EXPORT ATP-BINDING PROTEIN SKFE"/>
    <property type="match status" value="1"/>
</dbReference>
<keyword evidence="2" id="KW-0067">ATP-binding</keyword>
<dbReference type="AlphaFoldDB" id="A0A3B9GTE7"/>
<evidence type="ECO:0000313" key="4">
    <source>
        <dbReference type="EMBL" id="HAE25693.1"/>
    </source>
</evidence>
<evidence type="ECO:0000256" key="1">
    <source>
        <dbReference type="ARBA" id="ARBA00022741"/>
    </source>
</evidence>
<dbReference type="Proteomes" id="UP000259610">
    <property type="component" value="Unassembled WGS sequence"/>
</dbReference>
<dbReference type="InterPro" id="IPR003439">
    <property type="entry name" value="ABC_transporter-like_ATP-bd"/>
</dbReference>
<dbReference type="EMBL" id="DMAN01000020">
    <property type="protein sequence ID" value="HAE25693.1"/>
    <property type="molecule type" value="Genomic_DNA"/>
</dbReference>
<evidence type="ECO:0000259" key="3">
    <source>
        <dbReference type="Pfam" id="PF00005"/>
    </source>
</evidence>
<gene>
    <name evidence="4" type="ORF">DCG58_00910</name>
</gene>
<dbReference type="Pfam" id="PF00005">
    <property type="entry name" value="ABC_tran"/>
    <property type="match status" value="1"/>
</dbReference>
<sequence length="48" mass="4919">MAAPPLITLTDVRLSFGGKPLFTGVSFSLSKGERVALVGRNGAGKSTL</sequence>
<dbReference type="InterPro" id="IPR027417">
    <property type="entry name" value="P-loop_NTPase"/>
</dbReference>
<accession>A0A3B9GTE7</accession>